<dbReference type="Gene3D" id="2.40.50.100">
    <property type="match status" value="1"/>
</dbReference>
<dbReference type="Gene3D" id="2.40.30.170">
    <property type="match status" value="1"/>
</dbReference>
<evidence type="ECO:0000259" key="4">
    <source>
        <dbReference type="Pfam" id="PF25973"/>
    </source>
</evidence>
<evidence type="ECO:0000313" key="6">
    <source>
        <dbReference type="Proteomes" id="UP000218267"/>
    </source>
</evidence>
<feature type="domain" description="CzcB-like barrel-sandwich hybrid" evidence="4">
    <location>
        <begin position="76"/>
        <end position="221"/>
    </location>
</feature>
<reference evidence="5 6" key="1">
    <citation type="journal article" date="2018" name="Mar. Genomics">
        <title>Complete genome sequence of Marinifilaceae bacterium strain SPP2, isolated from the Antarctic marine sediment.</title>
        <authorList>
            <person name="Watanabe M."/>
            <person name="Kojima H."/>
            <person name="Fukui M."/>
        </authorList>
    </citation>
    <scope>NUCLEOTIDE SEQUENCE [LARGE SCALE GENOMIC DNA]</scope>
    <source>
        <strain evidence="5 6">SPP2</strain>
    </source>
</reference>
<organism evidence="5 6">
    <name type="scientific">Labilibaculum antarcticum</name>
    <dbReference type="NCBI Taxonomy" id="1717717"/>
    <lineage>
        <taxon>Bacteria</taxon>
        <taxon>Pseudomonadati</taxon>
        <taxon>Bacteroidota</taxon>
        <taxon>Bacteroidia</taxon>
        <taxon>Marinilabiliales</taxon>
        <taxon>Marinifilaceae</taxon>
        <taxon>Labilibaculum</taxon>
    </lineage>
</organism>
<keyword evidence="3" id="KW-0732">Signal</keyword>
<reference evidence="6" key="2">
    <citation type="journal article" date="2020" name="Antonie Van Leeuwenhoek">
        <title>Labilibaculum antarcticum sp. nov., a novel facultative anaerobic, psychrotorelant bacterium isolated from marine sediment of Antarctica.</title>
        <authorList>
            <person name="Watanabe M."/>
            <person name="Kojima H."/>
            <person name="Fukui M."/>
        </authorList>
    </citation>
    <scope>NUCLEOTIDE SEQUENCE [LARGE SCALE GENOMIC DNA]</scope>
    <source>
        <strain evidence="6">SPP2</strain>
    </source>
</reference>
<evidence type="ECO:0000313" key="5">
    <source>
        <dbReference type="EMBL" id="BAX81711.1"/>
    </source>
</evidence>
<dbReference type="Pfam" id="PF25973">
    <property type="entry name" value="BSH_CzcB"/>
    <property type="match status" value="1"/>
</dbReference>
<dbReference type="EMBL" id="AP018042">
    <property type="protein sequence ID" value="BAX81711.1"/>
    <property type="molecule type" value="Genomic_DNA"/>
</dbReference>
<gene>
    <name evidence="5" type="ORF">ALGA_3413</name>
</gene>
<dbReference type="Gene3D" id="1.10.287.470">
    <property type="entry name" value="Helix hairpin bin"/>
    <property type="match status" value="1"/>
</dbReference>
<accession>A0A1Y1CR35</accession>
<evidence type="ECO:0000256" key="2">
    <source>
        <dbReference type="ARBA" id="ARBA00022448"/>
    </source>
</evidence>
<dbReference type="InterPro" id="IPR058647">
    <property type="entry name" value="BSH_CzcB-like"/>
</dbReference>
<evidence type="ECO:0000256" key="3">
    <source>
        <dbReference type="SAM" id="SignalP"/>
    </source>
</evidence>
<dbReference type="PROSITE" id="PS51257">
    <property type="entry name" value="PROKAR_LIPOPROTEIN"/>
    <property type="match status" value="1"/>
</dbReference>
<name>A0A1Y1CR35_9BACT</name>
<dbReference type="GO" id="GO:0060003">
    <property type="term" value="P:copper ion export"/>
    <property type="evidence" value="ECO:0007669"/>
    <property type="project" value="TreeGrafter"/>
</dbReference>
<feature type="signal peptide" evidence="3">
    <location>
        <begin position="1"/>
        <end position="18"/>
    </location>
</feature>
<dbReference type="RefSeq" id="WP_096431358.1">
    <property type="nucleotide sequence ID" value="NZ_AP018042.1"/>
</dbReference>
<dbReference type="AlphaFoldDB" id="A0A1Y1CR35"/>
<dbReference type="PANTHER" id="PTHR30097">
    <property type="entry name" value="CATION EFFLUX SYSTEM PROTEIN CUSB"/>
    <property type="match status" value="1"/>
</dbReference>
<keyword evidence="2" id="KW-0813">Transport</keyword>
<dbReference type="InterPro" id="IPR006143">
    <property type="entry name" value="RND_pump_MFP"/>
</dbReference>
<dbReference type="GO" id="GO:0030313">
    <property type="term" value="C:cell envelope"/>
    <property type="evidence" value="ECO:0007669"/>
    <property type="project" value="TreeGrafter"/>
</dbReference>
<sequence length="374" mass="41505">MKSYILLAYILFTMFVFACKPKAPPANPIIDESEQLIPISQQQFISEKMEIGAVTTQCFEDLILCNGSISAPPNGIANISTPVSGIVKSIHFTTGDYVKKGQILCQIESNDLISLQQDFAETSAQLSNSKADYERNKALYNEKIGAEKNLISSESTYKATKAKYESLELKLKILHLNTNKIKEGDFYSSLSLTAPIDGYITNYNLILGEFAEQQKSLIEIVNTNQLQVQISVFEKDIQKLKIGQILHFKTLSDSEKIHTAHLSAIGKGIDPETKTILCLAKIEEEAKGKLYNGSFIEAEIITNKKDAEALPSHAILKSGPDRYVFVIDKSDAQNYYLRKEKIIIGAETKGFTEIVGSQNLVKVLTEGAYNISLE</sequence>
<evidence type="ECO:0000256" key="1">
    <source>
        <dbReference type="ARBA" id="ARBA00009477"/>
    </source>
</evidence>
<feature type="chain" id="PRO_5012010802" description="CzcB-like barrel-sandwich hybrid domain-containing protein" evidence="3">
    <location>
        <begin position="19"/>
        <end position="374"/>
    </location>
</feature>
<dbReference type="GO" id="GO:0016020">
    <property type="term" value="C:membrane"/>
    <property type="evidence" value="ECO:0007669"/>
    <property type="project" value="InterPro"/>
</dbReference>
<dbReference type="GO" id="GO:0015679">
    <property type="term" value="P:plasma membrane copper ion transport"/>
    <property type="evidence" value="ECO:0007669"/>
    <property type="project" value="TreeGrafter"/>
</dbReference>
<proteinExistence type="inferred from homology"/>
<dbReference type="KEGG" id="mbas:ALGA_3413"/>
<dbReference type="OrthoDB" id="9814657at2"/>
<comment type="similarity">
    <text evidence="1">Belongs to the membrane fusion protein (MFP) (TC 8.A.1) family.</text>
</comment>
<dbReference type="SUPFAM" id="SSF111369">
    <property type="entry name" value="HlyD-like secretion proteins"/>
    <property type="match status" value="1"/>
</dbReference>
<dbReference type="GO" id="GO:0022857">
    <property type="term" value="F:transmembrane transporter activity"/>
    <property type="evidence" value="ECO:0007669"/>
    <property type="project" value="InterPro"/>
</dbReference>
<protein>
    <recommendedName>
        <fullName evidence="4">CzcB-like barrel-sandwich hybrid domain-containing protein</fullName>
    </recommendedName>
</protein>
<dbReference type="InterPro" id="IPR051909">
    <property type="entry name" value="MFP_Cation_Efflux"/>
</dbReference>
<dbReference type="Proteomes" id="UP000218267">
    <property type="component" value="Chromosome"/>
</dbReference>
<dbReference type="NCBIfam" id="TIGR01730">
    <property type="entry name" value="RND_mfp"/>
    <property type="match status" value="1"/>
</dbReference>
<dbReference type="PANTHER" id="PTHR30097:SF4">
    <property type="entry name" value="SLR6042 PROTEIN"/>
    <property type="match status" value="1"/>
</dbReference>
<keyword evidence="6" id="KW-1185">Reference proteome</keyword>